<proteinExistence type="predicted"/>
<keyword evidence="3" id="KW-1185">Reference proteome</keyword>
<gene>
    <name evidence="2" type="ORF">D5H75_38315</name>
</gene>
<comment type="caution">
    <text evidence="2">The sequence shown here is derived from an EMBL/GenBank/DDBJ whole genome shotgun (WGS) entry which is preliminary data.</text>
</comment>
<accession>A0A3A4A680</accession>
<evidence type="ECO:0000313" key="3">
    <source>
        <dbReference type="Proteomes" id="UP000265768"/>
    </source>
</evidence>
<reference evidence="2 3" key="1">
    <citation type="submission" date="2018-09" db="EMBL/GenBank/DDBJ databases">
        <title>YIM 75507 draft genome.</title>
        <authorList>
            <person name="Tang S."/>
            <person name="Feng Y."/>
        </authorList>
    </citation>
    <scope>NUCLEOTIDE SEQUENCE [LARGE SCALE GENOMIC DNA]</scope>
    <source>
        <strain evidence="2 3">YIM 75507</strain>
    </source>
</reference>
<evidence type="ECO:0000256" key="1">
    <source>
        <dbReference type="SAM" id="MobiDB-lite"/>
    </source>
</evidence>
<sequence length="87" mass="9220">MPVAGSARAPYGGVGGTDRQDREGDQVLTHDWLTASDVGTGCLQARLDEHGRVLVRNTTGGPSVVATAPEWRVFVREVKTGAFDLPS</sequence>
<organism evidence="2 3">
    <name type="scientific">Bailinhaonella thermotolerans</name>
    <dbReference type="NCBI Taxonomy" id="1070861"/>
    <lineage>
        <taxon>Bacteria</taxon>
        <taxon>Bacillati</taxon>
        <taxon>Actinomycetota</taxon>
        <taxon>Actinomycetes</taxon>
        <taxon>Streptosporangiales</taxon>
        <taxon>Streptosporangiaceae</taxon>
        <taxon>Bailinhaonella</taxon>
    </lineage>
</organism>
<dbReference type="Proteomes" id="UP000265768">
    <property type="component" value="Unassembled WGS sequence"/>
</dbReference>
<feature type="region of interest" description="Disordered" evidence="1">
    <location>
        <begin position="1"/>
        <end position="25"/>
    </location>
</feature>
<evidence type="ECO:0000313" key="2">
    <source>
        <dbReference type="EMBL" id="RJL21127.1"/>
    </source>
</evidence>
<name>A0A3A4A680_9ACTN</name>
<dbReference type="AlphaFoldDB" id="A0A3A4A680"/>
<dbReference type="OrthoDB" id="4299240at2"/>
<dbReference type="EMBL" id="QZEY01000027">
    <property type="protein sequence ID" value="RJL21127.1"/>
    <property type="molecule type" value="Genomic_DNA"/>
</dbReference>
<protein>
    <submittedName>
        <fullName evidence="2">DUF397 domain-containing protein</fullName>
    </submittedName>
</protein>